<dbReference type="InterPro" id="IPR039512">
    <property type="entry name" value="RCHY1_zinc-ribbon"/>
</dbReference>
<accession>A0A8R7TT03</accession>
<feature type="compositionally biased region" description="Polar residues" evidence="1">
    <location>
        <begin position="95"/>
        <end position="105"/>
    </location>
</feature>
<organism evidence="3 4">
    <name type="scientific">Triticum urartu</name>
    <name type="common">Red wild einkorn</name>
    <name type="synonym">Crithodium urartu</name>
    <dbReference type="NCBI Taxonomy" id="4572"/>
    <lineage>
        <taxon>Eukaryota</taxon>
        <taxon>Viridiplantae</taxon>
        <taxon>Streptophyta</taxon>
        <taxon>Embryophyta</taxon>
        <taxon>Tracheophyta</taxon>
        <taxon>Spermatophyta</taxon>
        <taxon>Magnoliopsida</taxon>
        <taxon>Liliopsida</taxon>
        <taxon>Poales</taxon>
        <taxon>Poaceae</taxon>
        <taxon>BOP clade</taxon>
        <taxon>Pooideae</taxon>
        <taxon>Triticodae</taxon>
        <taxon>Triticeae</taxon>
        <taxon>Triticinae</taxon>
        <taxon>Triticum</taxon>
    </lineage>
</organism>
<proteinExistence type="predicted"/>
<name>A0A8R7TT03_TRIUA</name>
<reference evidence="3" key="2">
    <citation type="submission" date="2018-03" db="EMBL/GenBank/DDBJ databases">
        <title>The Triticum urartu genome reveals the dynamic nature of wheat genome evolution.</title>
        <authorList>
            <person name="Ling H."/>
            <person name="Ma B."/>
            <person name="Shi X."/>
            <person name="Liu H."/>
            <person name="Dong L."/>
            <person name="Sun H."/>
            <person name="Cao Y."/>
            <person name="Gao Q."/>
            <person name="Zheng S."/>
            <person name="Li Y."/>
            <person name="Yu Y."/>
            <person name="Du H."/>
            <person name="Qi M."/>
            <person name="Li Y."/>
            <person name="Yu H."/>
            <person name="Cui Y."/>
            <person name="Wang N."/>
            <person name="Chen C."/>
            <person name="Wu H."/>
            <person name="Zhao Y."/>
            <person name="Zhang J."/>
            <person name="Li Y."/>
            <person name="Zhou W."/>
            <person name="Zhang B."/>
            <person name="Hu W."/>
            <person name="Eijk M."/>
            <person name="Tang J."/>
            <person name="Witsenboer H."/>
            <person name="Zhao S."/>
            <person name="Li Z."/>
            <person name="Zhang A."/>
            <person name="Wang D."/>
            <person name="Liang C."/>
        </authorList>
    </citation>
    <scope>NUCLEOTIDE SEQUENCE [LARGE SCALE GENOMIC DNA]</scope>
    <source>
        <strain evidence="3">cv. G1812</strain>
    </source>
</reference>
<evidence type="ECO:0000313" key="3">
    <source>
        <dbReference type="EnsemblPlants" id="TuG1812G0300001652.01.T01"/>
    </source>
</evidence>
<dbReference type="Proteomes" id="UP000015106">
    <property type="component" value="Chromosome 3"/>
</dbReference>
<dbReference type="Gramene" id="TuG1812G0300001652.01.T01">
    <property type="protein sequence ID" value="TuG1812G0300001652.01.T01"/>
    <property type="gene ID" value="TuG1812G0300001652.01"/>
</dbReference>
<feature type="compositionally biased region" description="Pro residues" evidence="1">
    <location>
        <begin position="111"/>
        <end position="121"/>
    </location>
</feature>
<feature type="domain" description="RCHY1 zinc-ribbon" evidence="2">
    <location>
        <begin position="1"/>
        <end position="36"/>
    </location>
</feature>
<sequence>MTVYFGMLDGLLAAEELPEEYRNRCQDILCNDCGKRAFSVPLVVSQMRRLWLVQHQSYQDRGTRLFHVELTGTTTRMWMRTRSSPFPARSPFGGYSTSSMASTGHSWPLAQSPPPPTMQHS</sequence>
<evidence type="ECO:0000256" key="1">
    <source>
        <dbReference type="SAM" id="MobiDB-lite"/>
    </source>
</evidence>
<evidence type="ECO:0000313" key="4">
    <source>
        <dbReference type="Proteomes" id="UP000015106"/>
    </source>
</evidence>
<reference evidence="4" key="1">
    <citation type="journal article" date="2013" name="Nature">
        <title>Draft genome of the wheat A-genome progenitor Triticum urartu.</title>
        <authorList>
            <person name="Ling H.Q."/>
            <person name="Zhao S."/>
            <person name="Liu D."/>
            <person name="Wang J."/>
            <person name="Sun H."/>
            <person name="Zhang C."/>
            <person name="Fan H."/>
            <person name="Li D."/>
            <person name="Dong L."/>
            <person name="Tao Y."/>
            <person name="Gao C."/>
            <person name="Wu H."/>
            <person name="Li Y."/>
            <person name="Cui Y."/>
            <person name="Guo X."/>
            <person name="Zheng S."/>
            <person name="Wang B."/>
            <person name="Yu K."/>
            <person name="Liang Q."/>
            <person name="Yang W."/>
            <person name="Lou X."/>
            <person name="Chen J."/>
            <person name="Feng M."/>
            <person name="Jian J."/>
            <person name="Zhang X."/>
            <person name="Luo G."/>
            <person name="Jiang Y."/>
            <person name="Liu J."/>
            <person name="Wang Z."/>
            <person name="Sha Y."/>
            <person name="Zhang B."/>
            <person name="Wu H."/>
            <person name="Tang D."/>
            <person name="Shen Q."/>
            <person name="Xue P."/>
            <person name="Zou S."/>
            <person name="Wang X."/>
            <person name="Liu X."/>
            <person name="Wang F."/>
            <person name="Yang Y."/>
            <person name="An X."/>
            <person name="Dong Z."/>
            <person name="Zhang K."/>
            <person name="Zhang X."/>
            <person name="Luo M.C."/>
            <person name="Dvorak J."/>
            <person name="Tong Y."/>
            <person name="Wang J."/>
            <person name="Yang H."/>
            <person name="Li Z."/>
            <person name="Wang D."/>
            <person name="Zhang A."/>
            <person name="Wang J."/>
        </authorList>
    </citation>
    <scope>NUCLEOTIDE SEQUENCE</scope>
    <source>
        <strain evidence="4">cv. G1812</strain>
    </source>
</reference>
<dbReference type="AlphaFoldDB" id="A0A8R7TT03"/>
<dbReference type="Pfam" id="PF14599">
    <property type="entry name" value="zinc_ribbon_6"/>
    <property type="match status" value="1"/>
</dbReference>
<feature type="region of interest" description="Disordered" evidence="1">
    <location>
        <begin position="83"/>
        <end position="121"/>
    </location>
</feature>
<keyword evidence="4" id="KW-1185">Reference proteome</keyword>
<reference evidence="3" key="3">
    <citation type="submission" date="2022-06" db="UniProtKB">
        <authorList>
            <consortium name="EnsemblPlants"/>
        </authorList>
    </citation>
    <scope>IDENTIFICATION</scope>
</reference>
<protein>
    <recommendedName>
        <fullName evidence="2">RCHY1 zinc-ribbon domain-containing protein</fullName>
    </recommendedName>
</protein>
<evidence type="ECO:0000259" key="2">
    <source>
        <dbReference type="Pfam" id="PF14599"/>
    </source>
</evidence>
<dbReference type="EnsemblPlants" id="TuG1812G0300001652.01.T01">
    <property type="protein sequence ID" value="TuG1812G0300001652.01.T01"/>
    <property type="gene ID" value="TuG1812G0300001652.01"/>
</dbReference>